<evidence type="ECO:0000259" key="2">
    <source>
        <dbReference type="Pfam" id="PF02371"/>
    </source>
</evidence>
<dbReference type="GO" id="GO:0006313">
    <property type="term" value="P:DNA transposition"/>
    <property type="evidence" value="ECO:0007669"/>
    <property type="project" value="InterPro"/>
</dbReference>
<dbReference type="RefSeq" id="WP_010568165.1">
    <property type="nucleotide sequence ID" value="NZ_LT629689.1"/>
</dbReference>
<evidence type="ECO:0000313" key="7">
    <source>
        <dbReference type="EMBL" id="TWR95289.1"/>
    </source>
</evidence>
<dbReference type="EMBL" id="LT629689">
    <property type="protein sequence ID" value="SDF27850.1"/>
    <property type="molecule type" value="Genomic_DNA"/>
</dbReference>
<dbReference type="PANTHER" id="PTHR33055">
    <property type="entry name" value="TRANSPOSASE FOR INSERTION SEQUENCE ELEMENT IS1111A"/>
    <property type="match status" value="1"/>
</dbReference>
<dbReference type="Proteomes" id="UP000317951">
    <property type="component" value="Unassembled WGS sequence"/>
</dbReference>
<dbReference type="AlphaFoldDB" id="A0A5C5PXX0"/>
<proteinExistence type="predicted"/>
<evidence type="ECO:0000313" key="3">
    <source>
        <dbReference type="EMBL" id="SDE51272.1"/>
    </source>
</evidence>
<dbReference type="GeneID" id="78556391"/>
<evidence type="ECO:0000313" key="5">
    <source>
        <dbReference type="EMBL" id="SDF27850.1"/>
    </source>
</evidence>
<sequence length="320" mass="35584">MTILTSQTVVGVDVAKAEVLVYRADLQTTQAIPNNRAALKRWLKTLPAQSGIAVEATNIYHLDTVELAHELGHQVYVVDGYRLSHYRRGVGQRAKNDPCDARLLARYLAHEQGGLRAWSPPPKAYKALQSLLHRRAALIKARVSLAQSWADEPRLEEELKCLMETFKHSDLAIQKKLRDLSKEAGAAENIERCKAIEGVGVLTATGFATAFLRGEFKDSNAFIAFLGMDLRVDDSGKKTGSRRLTKKGDPEIRRLAHNSAMAACRSATWKPFYEGYLARGFKKTQALVILARKLARVAFALMKNQSEYQPNRPLQGCPAT</sequence>
<dbReference type="EMBL" id="LT629689">
    <property type="protein sequence ID" value="SDE51272.1"/>
    <property type="molecule type" value="Genomic_DNA"/>
</dbReference>
<reference evidence="3 8" key="1">
    <citation type="submission" date="2016-10" db="EMBL/GenBank/DDBJ databases">
        <authorList>
            <person name="Varghese N."/>
            <person name="Submissions S."/>
        </authorList>
    </citation>
    <scope>NUCLEOTIDE SEQUENCE [LARGE SCALE GENOMIC DNA]</scope>
    <source>
        <strain evidence="3 8">DSM 17835</strain>
    </source>
</reference>
<dbReference type="PANTHER" id="PTHR33055:SF13">
    <property type="entry name" value="TRANSPOSASE"/>
    <property type="match status" value="1"/>
</dbReference>
<feature type="domain" description="Transposase IS110-like N-terminal" evidence="1">
    <location>
        <begin position="10"/>
        <end position="147"/>
    </location>
</feature>
<protein>
    <submittedName>
        <fullName evidence="3 7">Transposase</fullName>
    </submittedName>
</protein>
<feature type="domain" description="Transposase IS116/IS110/IS902 C-terminal" evidence="2">
    <location>
        <begin position="194"/>
        <end position="273"/>
    </location>
</feature>
<organism evidence="7 9">
    <name type="scientific">Pseudomonas extremaustralis</name>
    <dbReference type="NCBI Taxonomy" id="359110"/>
    <lineage>
        <taxon>Bacteria</taxon>
        <taxon>Pseudomonadati</taxon>
        <taxon>Pseudomonadota</taxon>
        <taxon>Gammaproteobacteria</taxon>
        <taxon>Pseudomonadales</taxon>
        <taxon>Pseudomonadaceae</taxon>
        <taxon>Pseudomonas</taxon>
    </lineage>
</organism>
<dbReference type="InterPro" id="IPR003346">
    <property type="entry name" value="Transposase_20"/>
</dbReference>
<reference evidence="7 9" key="2">
    <citation type="submission" date="2019-06" db="EMBL/GenBank/DDBJ databases">
        <title>Pseudomonas bimorpha sp. nov. isolated from bovine raw milk and skim milk concentrate.</title>
        <authorList>
            <person name="Hofmann K."/>
            <person name="Huptas C."/>
            <person name="Doll E."/>
            <person name="Scherer S."/>
            <person name="Wenning M."/>
        </authorList>
    </citation>
    <scope>NUCLEOTIDE SEQUENCE [LARGE SCALE GENOMIC DNA]</scope>
    <source>
        <strain evidence="7 9">DSM 17835</strain>
    </source>
</reference>
<evidence type="ECO:0000313" key="9">
    <source>
        <dbReference type="Proteomes" id="UP000317951"/>
    </source>
</evidence>
<evidence type="ECO:0000313" key="4">
    <source>
        <dbReference type="EMBL" id="SDF04695.1"/>
    </source>
</evidence>
<dbReference type="Proteomes" id="UP000182858">
    <property type="component" value="Chromosome I"/>
</dbReference>
<dbReference type="EMBL" id="LT629689">
    <property type="protein sequence ID" value="SDG13442.1"/>
    <property type="molecule type" value="Genomic_DNA"/>
</dbReference>
<dbReference type="InterPro" id="IPR047650">
    <property type="entry name" value="Transpos_IS110"/>
</dbReference>
<dbReference type="GO" id="GO:0004803">
    <property type="term" value="F:transposase activity"/>
    <property type="evidence" value="ECO:0007669"/>
    <property type="project" value="InterPro"/>
</dbReference>
<dbReference type="Pfam" id="PF01548">
    <property type="entry name" value="DEDD_Tnp_IS110"/>
    <property type="match status" value="1"/>
</dbReference>
<dbReference type="InterPro" id="IPR002525">
    <property type="entry name" value="Transp_IS110-like_N"/>
</dbReference>
<dbReference type="GO" id="GO:0003677">
    <property type="term" value="F:DNA binding"/>
    <property type="evidence" value="ECO:0007669"/>
    <property type="project" value="InterPro"/>
</dbReference>
<keyword evidence="8" id="KW-1185">Reference proteome</keyword>
<evidence type="ECO:0000313" key="6">
    <source>
        <dbReference type="EMBL" id="SDG13442.1"/>
    </source>
</evidence>
<dbReference type="Pfam" id="PF02371">
    <property type="entry name" value="Transposase_20"/>
    <property type="match status" value="1"/>
</dbReference>
<gene>
    <name evidence="7" type="ORF">FIV36_31090</name>
    <name evidence="3" type="ORF">SAMN05216591_0022</name>
    <name evidence="4" type="ORF">SAMN05216591_1799</name>
    <name evidence="5" type="ORF">SAMN05216591_2474</name>
    <name evidence="6" type="ORF">SAMN05216591_5051</name>
</gene>
<accession>A0A5C5PXX0</accession>
<dbReference type="OrthoDB" id="9795150at2"/>
<dbReference type="EMBL" id="VFET01000090">
    <property type="protein sequence ID" value="TWR95289.1"/>
    <property type="molecule type" value="Genomic_DNA"/>
</dbReference>
<evidence type="ECO:0000259" key="1">
    <source>
        <dbReference type="Pfam" id="PF01548"/>
    </source>
</evidence>
<dbReference type="EMBL" id="LT629689">
    <property type="protein sequence ID" value="SDF04695.1"/>
    <property type="molecule type" value="Genomic_DNA"/>
</dbReference>
<evidence type="ECO:0000313" key="8">
    <source>
        <dbReference type="Proteomes" id="UP000182858"/>
    </source>
</evidence>
<name>A0A5C5PXX0_9PSED</name>